<dbReference type="RefSeq" id="WP_228300579.1">
    <property type="nucleotide sequence ID" value="NZ_AP023421.1"/>
</dbReference>
<keyword evidence="12" id="KW-1185">Reference proteome</keyword>
<comment type="similarity">
    <text evidence="2">Belongs to the multi antimicrobial extrusion (MATE) (TC 2.A.66.1) family. MepA subfamily.</text>
</comment>
<accession>A0A830QQQ4</accession>
<dbReference type="PANTHER" id="PTHR43823:SF3">
    <property type="entry name" value="MULTIDRUG EXPORT PROTEIN MEPA"/>
    <property type="match status" value="1"/>
</dbReference>
<evidence type="ECO:0000313" key="11">
    <source>
        <dbReference type="EMBL" id="BCK85767.1"/>
    </source>
</evidence>
<evidence type="ECO:0000256" key="6">
    <source>
        <dbReference type="ARBA" id="ARBA00022692"/>
    </source>
</evidence>
<dbReference type="GO" id="GO:0046677">
    <property type="term" value="P:response to antibiotic"/>
    <property type="evidence" value="ECO:0007669"/>
    <property type="project" value="UniProtKB-KW"/>
</dbReference>
<geneLocation type="plasmid" evidence="11 12">
    <name>pMM59_01</name>
</geneLocation>
<proteinExistence type="inferred from homology"/>
<feature type="transmembrane region" description="Helical" evidence="10">
    <location>
        <begin position="368"/>
        <end position="389"/>
    </location>
</feature>
<keyword evidence="4" id="KW-0813">Transport</keyword>
<feature type="transmembrane region" description="Helical" evidence="10">
    <location>
        <begin position="137"/>
        <end position="158"/>
    </location>
</feature>
<dbReference type="PANTHER" id="PTHR43823">
    <property type="entry name" value="SPORULATION PROTEIN YKVU"/>
    <property type="match status" value="1"/>
</dbReference>
<reference evidence="11" key="1">
    <citation type="submission" date="2020-09" db="EMBL/GenBank/DDBJ databases">
        <title>New species isolated from human feces.</title>
        <authorList>
            <person name="Kitahara M."/>
            <person name="Shigeno Y."/>
            <person name="Shime M."/>
            <person name="Matsumoto Y."/>
            <person name="Nakamura S."/>
            <person name="Motooka D."/>
            <person name="Fukuoka S."/>
            <person name="Nishikawa H."/>
            <person name="Benno Y."/>
        </authorList>
    </citation>
    <scope>NUCLEOTIDE SEQUENCE</scope>
    <source>
        <strain evidence="11">MM59</strain>
        <plasmid evidence="11">pMM59_01</plasmid>
    </source>
</reference>
<feature type="transmembrane region" description="Helical" evidence="10">
    <location>
        <begin position="396"/>
        <end position="416"/>
    </location>
</feature>
<dbReference type="NCBIfam" id="TIGR00797">
    <property type="entry name" value="matE"/>
    <property type="match status" value="1"/>
</dbReference>
<dbReference type="KEGG" id="pfaa:MM59RIKEN_30860"/>
<gene>
    <name evidence="11" type="ORF">MM59RIKEN_30860</name>
</gene>
<dbReference type="Pfam" id="PF01554">
    <property type="entry name" value="MatE"/>
    <property type="match status" value="2"/>
</dbReference>
<evidence type="ECO:0000256" key="7">
    <source>
        <dbReference type="ARBA" id="ARBA00022989"/>
    </source>
</evidence>
<evidence type="ECO:0000256" key="4">
    <source>
        <dbReference type="ARBA" id="ARBA00022448"/>
    </source>
</evidence>
<dbReference type="Proteomes" id="UP000679848">
    <property type="component" value="Plasmid pMM59_01"/>
</dbReference>
<protein>
    <recommendedName>
        <fullName evidence="3">Multidrug export protein MepA</fullName>
    </recommendedName>
</protein>
<evidence type="ECO:0000313" key="12">
    <source>
        <dbReference type="Proteomes" id="UP000679848"/>
    </source>
</evidence>
<feature type="transmembrane region" description="Helical" evidence="10">
    <location>
        <begin position="324"/>
        <end position="348"/>
    </location>
</feature>
<dbReference type="InterPro" id="IPR002528">
    <property type="entry name" value="MATE_fam"/>
</dbReference>
<keyword evidence="9" id="KW-0046">Antibiotic resistance</keyword>
<keyword evidence="8 10" id="KW-0472">Membrane</keyword>
<comment type="subcellular location">
    <subcellularLocation>
        <location evidence="1">Cell membrane</location>
        <topology evidence="1">Multi-pass membrane protein</topology>
    </subcellularLocation>
</comment>
<organism evidence="11 12">
    <name type="scientific">Pusillibacter faecalis</name>
    <dbReference type="NCBI Taxonomy" id="2714358"/>
    <lineage>
        <taxon>Bacteria</taxon>
        <taxon>Bacillati</taxon>
        <taxon>Bacillota</taxon>
        <taxon>Clostridia</taxon>
        <taxon>Eubacteriales</taxon>
        <taxon>Oscillospiraceae</taxon>
        <taxon>Pusillibacter</taxon>
    </lineage>
</organism>
<evidence type="ECO:0000256" key="1">
    <source>
        <dbReference type="ARBA" id="ARBA00004651"/>
    </source>
</evidence>
<evidence type="ECO:0000256" key="8">
    <source>
        <dbReference type="ARBA" id="ARBA00023136"/>
    </source>
</evidence>
<dbReference type="InterPro" id="IPR048279">
    <property type="entry name" value="MdtK-like"/>
</dbReference>
<keyword evidence="6 10" id="KW-0812">Transmembrane</keyword>
<keyword evidence="11" id="KW-0614">Plasmid</keyword>
<feature type="transmembrane region" description="Helical" evidence="10">
    <location>
        <begin position="57"/>
        <end position="83"/>
    </location>
</feature>
<dbReference type="GO" id="GO:0042910">
    <property type="term" value="F:xenobiotic transmembrane transporter activity"/>
    <property type="evidence" value="ECO:0007669"/>
    <property type="project" value="InterPro"/>
</dbReference>
<dbReference type="CDD" id="cd13143">
    <property type="entry name" value="MATE_MepA_like"/>
    <property type="match status" value="1"/>
</dbReference>
<evidence type="ECO:0000256" key="5">
    <source>
        <dbReference type="ARBA" id="ARBA00022475"/>
    </source>
</evidence>
<feature type="transmembrane region" description="Helical" evidence="10">
    <location>
        <begin position="193"/>
        <end position="215"/>
    </location>
</feature>
<dbReference type="GO" id="GO:0015297">
    <property type="term" value="F:antiporter activity"/>
    <property type="evidence" value="ECO:0007669"/>
    <property type="project" value="InterPro"/>
</dbReference>
<dbReference type="InterPro" id="IPR045070">
    <property type="entry name" value="MATE_MepA-like"/>
</dbReference>
<feature type="transmembrane region" description="Helical" evidence="10">
    <location>
        <begin position="95"/>
        <end position="117"/>
    </location>
</feature>
<feature type="transmembrane region" description="Helical" evidence="10">
    <location>
        <begin position="170"/>
        <end position="187"/>
    </location>
</feature>
<evidence type="ECO:0000256" key="3">
    <source>
        <dbReference type="ARBA" id="ARBA00022106"/>
    </source>
</evidence>
<dbReference type="InterPro" id="IPR051327">
    <property type="entry name" value="MATE_MepA_subfamily"/>
</dbReference>
<feature type="transmembrane region" description="Helical" evidence="10">
    <location>
        <begin position="238"/>
        <end position="259"/>
    </location>
</feature>
<dbReference type="GO" id="GO:0005886">
    <property type="term" value="C:plasma membrane"/>
    <property type="evidence" value="ECO:0007669"/>
    <property type="project" value="UniProtKB-SubCell"/>
</dbReference>
<evidence type="ECO:0000256" key="2">
    <source>
        <dbReference type="ARBA" id="ARBA00008417"/>
    </source>
</evidence>
<feature type="transmembrane region" description="Helical" evidence="10">
    <location>
        <begin position="422"/>
        <end position="442"/>
    </location>
</feature>
<keyword evidence="7 10" id="KW-1133">Transmembrane helix</keyword>
<evidence type="ECO:0000256" key="9">
    <source>
        <dbReference type="ARBA" id="ARBA00023251"/>
    </source>
</evidence>
<sequence>MQETVNPLETAPIPRLIARYSIPTALTLMVNSLYNIVDQIFVGQGVGITGMAATNVAFPLVVLVNAIALMLGDGCAANISLCLGRKQQREADDTISHSVTLMIVGGIICALGSFLFAPQIAVLFGSTDTAYAEALSYIRTIAWGFPFQLICPALTAIIRADGCPQYSMKCMIVGAVINLILDPIFIFPLEMGVVGAGIATVIGQVAAGCLCLLYLRRLKTVRICRSALRPTRALTSKILALGFPSMLTQLLTMLVQVTLNNLMRTYGALSVYGSDIALSVYGMMMKVYQIAHSMFVGVSSAVQPINGYNFGAKHFQRVRQTYRMAAMIALGISVLWFLVFLALPRQIATLFVRDNPLYLDCAQHCFHLYMMAFFLYGLHLTTASFFQGIGKPVKALAIPLARQGFFLIPLAILLAGQLGLDGALLAAPIADVLTFLLCLLLARREFSSWQQQGWLSQG</sequence>
<dbReference type="PIRSF" id="PIRSF006603">
    <property type="entry name" value="DinF"/>
    <property type="match status" value="1"/>
</dbReference>
<dbReference type="EMBL" id="AP023421">
    <property type="protein sequence ID" value="BCK85767.1"/>
    <property type="molecule type" value="Genomic_DNA"/>
</dbReference>
<keyword evidence="5" id="KW-1003">Cell membrane</keyword>
<name>A0A830QQQ4_9FIRM</name>
<evidence type="ECO:0000256" key="10">
    <source>
        <dbReference type="SAM" id="Phobius"/>
    </source>
</evidence>
<dbReference type="AlphaFoldDB" id="A0A830QQQ4"/>
<feature type="transmembrane region" description="Helical" evidence="10">
    <location>
        <begin position="20"/>
        <end position="37"/>
    </location>
</feature>